<evidence type="ECO:0000313" key="2">
    <source>
        <dbReference type="Proteomes" id="UP000242877"/>
    </source>
</evidence>
<evidence type="ECO:0000313" key="1">
    <source>
        <dbReference type="EMBL" id="KZZ91020.1"/>
    </source>
</evidence>
<proteinExistence type="predicted"/>
<keyword evidence="2" id="KW-1185">Reference proteome</keyword>
<accession>A0A166NMJ9</accession>
<organism evidence="1 2">
    <name type="scientific">Ascosphaera apis ARSEF 7405</name>
    <dbReference type="NCBI Taxonomy" id="392613"/>
    <lineage>
        <taxon>Eukaryota</taxon>
        <taxon>Fungi</taxon>
        <taxon>Dikarya</taxon>
        <taxon>Ascomycota</taxon>
        <taxon>Pezizomycotina</taxon>
        <taxon>Eurotiomycetes</taxon>
        <taxon>Eurotiomycetidae</taxon>
        <taxon>Onygenales</taxon>
        <taxon>Ascosphaeraceae</taxon>
        <taxon>Ascosphaera</taxon>
    </lineage>
</organism>
<dbReference type="AlphaFoldDB" id="A0A166NMJ9"/>
<reference evidence="1 2" key="1">
    <citation type="journal article" date="2016" name="Genome Biol. Evol.">
        <title>Divergent and convergent evolution of fungal pathogenicity.</title>
        <authorList>
            <person name="Shang Y."/>
            <person name="Xiao G."/>
            <person name="Zheng P."/>
            <person name="Cen K."/>
            <person name="Zhan S."/>
            <person name="Wang C."/>
        </authorList>
    </citation>
    <scope>NUCLEOTIDE SEQUENCE [LARGE SCALE GENOMIC DNA]</scope>
    <source>
        <strain evidence="1 2">ARSEF 7405</strain>
    </source>
</reference>
<dbReference type="VEuPathDB" id="FungiDB:AAP_03661"/>
<protein>
    <submittedName>
        <fullName evidence="1">Uncharacterized protein</fullName>
    </submittedName>
</protein>
<gene>
    <name evidence="1" type="ORF">AAP_03661</name>
</gene>
<dbReference type="Proteomes" id="UP000242877">
    <property type="component" value="Unassembled WGS sequence"/>
</dbReference>
<dbReference type="EMBL" id="AZGZ01000015">
    <property type="protein sequence ID" value="KZZ91020.1"/>
    <property type="molecule type" value="Genomic_DNA"/>
</dbReference>
<comment type="caution">
    <text evidence="1">The sequence shown here is derived from an EMBL/GenBank/DDBJ whole genome shotgun (WGS) entry which is preliminary data.</text>
</comment>
<name>A0A166NMJ9_9EURO</name>
<sequence>MGPARPRCDTTSSAKLEQNDPVDSLWRTHDGGGLTWAALCAIEVSRKREIVPKNARKQNKMKNEEDRRRAWDNCKECCFSYEDERDRDEKDVALQTRTRQIIQCRSTEPECYCTLELLRASYTQVQGILDTRLVRIDKSSRFGSVY</sequence>